<sequence>MSNESLKGRILEAVKQAMRAGEKQRLGTLRLLTAAIKQREVDERIELSDDDVVALLSKQVKQRQESIAQYEQASRSDLAEKEQAEIVIIQEFLPQPLSDDEINALIEEALQETGADSVRDMGKVMAVLRPKLQGRADMGAASGRVKQRLS</sequence>
<dbReference type="InterPro" id="IPR023168">
    <property type="entry name" value="GatB_Yqey_C_2"/>
</dbReference>
<dbReference type="InterPro" id="IPR019004">
    <property type="entry name" value="YqeY/Aim41"/>
</dbReference>
<dbReference type="Proteomes" id="UP001205843">
    <property type="component" value="Unassembled WGS sequence"/>
</dbReference>
<dbReference type="Pfam" id="PF09424">
    <property type="entry name" value="YqeY"/>
    <property type="match status" value="1"/>
</dbReference>
<dbReference type="EMBL" id="JALJXV010000001">
    <property type="protein sequence ID" value="MCP1673198.1"/>
    <property type="molecule type" value="Genomic_DNA"/>
</dbReference>
<dbReference type="PANTHER" id="PTHR28055">
    <property type="entry name" value="ALTERED INHERITANCE OF MITOCHONDRIA PROTEIN 41, MITOCHONDRIAL"/>
    <property type="match status" value="1"/>
</dbReference>
<dbReference type="Gene3D" id="1.10.1510.10">
    <property type="entry name" value="Uncharacterised protein YqeY/AIM41 PF09424, N-terminal domain"/>
    <property type="match status" value="1"/>
</dbReference>
<dbReference type="InterPro" id="IPR042184">
    <property type="entry name" value="YqeY/Aim41_N"/>
</dbReference>
<protein>
    <submittedName>
        <fullName evidence="1">Uncharacterized protein YqeY</fullName>
    </submittedName>
</protein>
<accession>A0AAE3G2F2</accession>
<dbReference type="InterPro" id="IPR003789">
    <property type="entry name" value="Asn/Gln_tRNA_amidoTrase-B-like"/>
</dbReference>
<evidence type="ECO:0000313" key="1">
    <source>
        <dbReference type="EMBL" id="MCP1673198.1"/>
    </source>
</evidence>
<dbReference type="SUPFAM" id="SSF89095">
    <property type="entry name" value="GatB/YqeY motif"/>
    <property type="match status" value="1"/>
</dbReference>
<comment type="caution">
    <text evidence="1">The sequence shown here is derived from an EMBL/GenBank/DDBJ whole genome shotgun (WGS) entry which is preliminary data.</text>
</comment>
<name>A0AAE3G2F2_9GAMM</name>
<organism evidence="1 2">
    <name type="scientific">Natronocella acetinitrilica</name>
    <dbReference type="NCBI Taxonomy" id="414046"/>
    <lineage>
        <taxon>Bacteria</taxon>
        <taxon>Pseudomonadati</taxon>
        <taxon>Pseudomonadota</taxon>
        <taxon>Gammaproteobacteria</taxon>
        <taxon>Chromatiales</taxon>
        <taxon>Ectothiorhodospiraceae</taxon>
        <taxon>Natronocella</taxon>
    </lineage>
</organism>
<dbReference type="GO" id="GO:0016884">
    <property type="term" value="F:carbon-nitrogen ligase activity, with glutamine as amido-N-donor"/>
    <property type="evidence" value="ECO:0007669"/>
    <property type="project" value="InterPro"/>
</dbReference>
<dbReference type="AlphaFoldDB" id="A0AAE3G2F2"/>
<gene>
    <name evidence="1" type="ORF">J2T57_000290</name>
</gene>
<dbReference type="Gene3D" id="1.10.10.410">
    <property type="match status" value="1"/>
</dbReference>
<keyword evidence="2" id="KW-1185">Reference proteome</keyword>
<dbReference type="RefSeq" id="WP_253473147.1">
    <property type="nucleotide sequence ID" value="NZ_JALJXV010000001.1"/>
</dbReference>
<reference evidence="1" key="1">
    <citation type="submission" date="2022-03" db="EMBL/GenBank/DDBJ databases">
        <title>Genomic Encyclopedia of Type Strains, Phase III (KMG-III): the genomes of soil and plant-associated and newly described type strains.</title>
        <authorList>
            <person name="Whitman W."/>
        </authorList>
    </citation>
    <scope>NUCLEOTIDE SEQUENCE</scope>
    <source>
        <strain evidence="1">ANL 6-2</strain>
    </source>
</reference>
<dbReference type="PANTHER" id="PTHR28055:SF1">
    <property type="entry name" value="ALTERED INHERITANCE OF MITOCHONDRIA PROTEIN 41, MITOCHONDRIAL"/>
    <property type="match status" value="1"/>
</dbReference>
<evidence type="ECO:0000313" key="2">
    <source>
        <dbReference type="Proteomes" id="UP001205843"/>
    </source>
</evidence>
<proteinExistence type="predicted"/>